<feature type="non-terminal residue" evidence="3">
    <location>
        <position position="680"/>
    </location>
</feature>
<accession>A0A0H5QHK1</accession>
<protein>
    <submittedName>
        <fullName evidence="3">Uncharacterized protein</fullName>
    </submittedName>
</protein>
<evidence type="ECO:0000256" key="2">
    <source>
        <dbReference type="SAM" id="SignalP"/>
    </source>
</evidence>
<name>A0A0H5QHK1_9EUKA</name>
<feature type="compositionally biased region" description="Polar residues" evidence="1">
    <location>
        <begin position="39"/>
        <end position="51"/>
    </location>
</feature>
<proteinExistence type="predicted"/>
<dbReference type="EMBL" id="HACM01001016">
    <property type="protein sequence ID" value="CRZ01458.1"/>
    <property type="molecule type" value="Transcribed_RNA"/>
</dbReference>
<reference evidence="3" key="1">
    <citation type="submission" date="2015-04" db="EMBL/GenBank/DDBJ databases">
        <title>The genome sequence of the plant pathogenic Rhizarian Plasmodiophora brassicae reveals insights in its biotrophic life cycle and the origin of chitin synthesis.</title>
        <authorList>
            <person name="Schwelm A."/>
            <person name="Fogelqvist J."/>
            <person name="Knaust A."/>
            <person name="Julke S."/>
            <person name="Lilja T."/>
            <person name="Dhandapani V."/>
            <person name="Bonilla-Rosso G."/>
            <person name="Karlsson M."/>
            <person name="Shevchenko A."/>
            <person name="Choi S.R."/>
            <person name="Kim H.G."/>
            <person name="Park J.Y."/>
            <person name="Lim Y.P."/>
            <person name="Ludwig-Muller J."/>
            <person name="Dixelius C."/>
        </authorList>
    </citation>
    <scope>NUCLEOTIDE SEQUENCE</scope>
    <source>
        <tissue evidence="3">Potato root galls</tissue>
    </source>
</reference>
<feature type="compositionally biased region" description="Polar residues" evidence="1">
    <location>
        <begin position="305"/>
        <end position="314"/>
    </location>
</feature>
<evidence type="ECO:0000256" key="1">
    <source>
        <dbReference type="SAM" id="MobiDB-lite"/>
    </source>
</evidence>
<feature type="chain" id="PRO_5005223514" evidence="2">
    <location>
        <begin position="25"/>
        <end position="680"/>
    </location>
</feature>
<feature type="signal peptide" evidence="2">
    <location>
        <begin position="1"/>
        <end position="24"/>
    </location>
</feature>
<feature type="region of interest" description="Disordered" evidence="1">
    <location>
        <begin position="302"/>
        <end position="343"/>
    </location>
</feature>
<organism evidence="3">
    <name type="scientific">Spongospora subterranea</name>
    <dbReference type="NCBI Taxonomy" id="70186"/>
    <lineage>
        <taxon>Eukaryota</taxon>
        <taxon>Sar</taxon>
        <taxon>Rhizaria</taxon>
        <taxon>Endomyxa</taxon>
        <taxon>Phytomyxea</taxon>
        <taxon>Plasmodiophorida</taxon>
        <taxon>Plasmodiophoridae</taxon>
        <taxon>Spongospora</taxon>
    </lineage>
</organism>
<feature type="region of interest" description="Disordered" evidence="1">
    <location>
        <begin position="39"/>
        <end position="59"/>
    </location>
</feature>
<dbReference type="AlphaFoldDB" id="A0A0H5QHK1"/>
<sequence>MTQGRALLLEILALVSIATASGKADEDDVITNLNALSETHSSIPSSSGTETTNHDDFDPESCYEKLKALPGFTNQFTIDPSYDRFSSWSEKSTRSAGVHSLPPSPRWMKTTWASCGDSDIVSRDASVEAVDISVFREVTVADTSEADFLLVGVDETNSKMGFKGLRPLTPPVVPPSLPRLSAVHKTGITKVELSGAPSTYTANQQSIGHDDVIEVEEHHIDFQATPRENQNSQFATKVAGFANAETLVSGQTTNVDGPSDKGTTDPSIQSQNAGVHVAVDKALVAQTQQIVDHSEVFAKRESDFKATSPTQFASTGRGALNDAVDADQEPPSSLKKMQKDLNPPDATIAADTVINLGETNEVGLVESSSFSIEQPPSGNIADQRPDFYGAATTFHDQFTTSFVDLNGAVPGTSGEALAFENTNEIIVNIDTGALQSPAIMEGLSAFVIDRQPFGDVADNEHSADHFAATAQIGLEITSATILDDDVATAVDDPKRLCDRTFACDNPIAVVTTDQPVDEIDTGALRFLTGYDELITYDMQQQPAEKIAKKNPPVSTTFRYITTAVGNSDGAVPGPPDRVVESDIRINVVKTDKISLEINPDALKTLVYLEESSALVIDRQPDGVRSDIELPADNGAATAQSGLTACSPSIPGDHISIDIDNSDRVSDKTVASDMSINVATT</sequence>
<evidence type="ECO:0000313" key="3">
    <source>
        <dbReference type="EMBL" id="CRZ01458.1"/>
    </source>
</evidence>
<feature type="region of interest" description="Disordered" evidence="1">
    <location>
        <begin position="249"/>
        <end position="269"/>
    </location>
</feature>
<keyword evidence="2" id="KW-0732">Signal</keyword>